<organism evidence="2">
    <name type="scientific">Tanacetum cinerariifolium</name>
    <name type="common">Dalmatian daisy</name>
    <name type="synonym">Chrysanthemum cinerariifolium</name>
    <dbReference type="NCBI Taxonomy" id="118510"/>
    <lineage>
        <taxon>Eukaryota</taxon>
        <taxon>Viridiplantae</taxon>
        <taxon>Streptophyta</taxon>
        <taxon>Embryophyta</taxon>
        <taxon>Tracheophyta</taxon>
        <taxon>Spermatophyta</taxon>
        <taxon>Magnoliopsida</taxon>
        <taxon>eudicotyledons</taxon>
        <taxon>Gunneridae</taxon>
        <taxon>Pentapetalae</taxon>
        <taxon>asterids</taxon>
        <taxon>campanulids</taxon>
        <taxon>Asterales</taxon>
        <taxon>Asteraceae</taxon>
        <taxon>Asteroideae</taxon>
        <taxon>Anthemideae</taxon>
        <taxon>Anthemidinae</taxon>
        <taxon>Tanacetum</taxon>
    </lineage>
</organism>
<gene>
    <name evidence="2" type="ORF">Tci_000047</name>
</gene>
<evidence type="ECO:0000313" key="2">
    <source>
        <dbReference type="EMBL" id="GEU28069.1"/>
    </source>
</evidence>
<feature type="compositionally biased region" description="Basic and acidic residues" evidence="1">
    <location>
        <begin position="1747"/>
        <end position="1756"/>
    </location>
</feature>
<dbReference type="EMBL" id="BKCJ010000001">
    <property type="protein sequence ID" value="GEU28069.1"/>
    <property type="molecule type" value="Genomic_DNA"/>
</dbReference>
<feature type="region of interest" description="Disordered" evidence="1">
    <location>
        <begin position="1534"/>
        <end position="1599"/>
    </location>
</feature>
<evidence type="ECO:0000256" key="1">
    <source>
        <dbReference type="SAM" id="MobiDB-lite"/>
    </source>
</evidence>
<feature type="compositionally biased region" description="Low complexity" evidence="1">
    <location>
        <begin position="1716"/>
        <end position="1738"/>
    </location>
</feature>
<feature type="region of interest" description="Disordered" evidence="1">
    <location>
        <begin position="1644"/>
        <end position="1669"/>
    </location>
</feature>
<dbReference type="AntiFam" id="ANF00220">
    <property type="entry name" value="Shadow ORF (opposite fdxA)"/>
</dbReference>
<protein>
    <submittedName>
        <fullName evidence="2">Uncharacterized protein</fullName>
    </submittedName>
</protein>
<reference evidence="2" key="1">
    <citation type="journal article" date="2019" name="Sci. Rep.">
        <title>Draft genome of Tanacetum cinerariifolium, the natural source of mosquito coil.</title>
        <authorList>
            <person name="Yamashiro T."/>
            <person name="Shiraishi A."/>
            <person name="Satake H."/>
            <person name="Nakayama K."/>
        </authorList>
    </citation>
    <scope>NUCLEOTIDE SEQUENCE</scope>
</reference>
<feature type="compositionally biased region" description="Basic residues" evidence="1">
    <location>
        <begin position="1534"/>
        <end position="1550"/>
    </location>
</feature>
<feature type="region of interest" description="Disordered" evidence="1">
    <location>
        <begin position="1788"/>
        <end position="1809"/>
    </location>
</feature>
<feature type="compositionally biased region" description="Basic residues" evidence="1">
    <location>
        <begin position="1560"/>
        <end position="1573"/>
    </location>
</feature>
<feature type="compositionally biased region" description="Basic residues" evidence="1">
    <location>
        <begin position="1644"/>
        <end position="1662"/>
    </location>
</feature>
<accession>A0A699GDK0</accession>
<sequence length="1809" mass="196580">MRVHRHGRFAERRVQHHVGGLAAHARQCFQRLAVARHVATVQVHQHAAGGHHILALVLVQADGLDIRLEFFLAQVENGLRRVGHRVQLARGLVDAHVGRLRRQQHGDQQFEGRRVFQFGLGVGIGGAEAHEHFVAFGWIHSGWGPLLLAAFSAGTAGSSACGVRRIERDHGIHLGGGLGGQAGVVLLLVALQARRAAVVALARGVGLGLTPRGPARRFRDRVHDDAVDRARMDAQVAAGAQIGHHGVHQLGGTHDGVHRARLDAQRAADAQAFVDIRHGARPLQAVDGIERDDPAAGNGGEPHDAFGAARRALVDVGRAAGNGFGIRAAAVIAALGALRLRQDVFDAVGEAGDGGVGHGSFNCGKTPLSDIWEGTARNPERNTAKSARWRVPPGAPMMVKRRRRVPARRSGVLLDELGNFRAHQLAPATARKNAVVAGAGRHEIEVHGGGNAGAQVVRGLGLAGAGNVVEFTLDREQRHGGDVLRAHQLAAHFPHAARQGEFLEHGLDRVQVIFSRHVQHGVVFVVELAVRFGRFFVALDQVIVKVAVAFGVPARVHGNEAGVLQEARIHLASEAGVIGRHRIDHGVFEPREFFLGGQVVDGRGRAARVDRAAHHGHGFGQLGIVGGGHQGNRGQHRHRGLAYGNHVHVRAQQANKILHIINVVVEVEGAVGERHHARVGPVGDVHVVLDQQAAYGVAQQRGVVARQRRHQQHGGLRQGLGLLVVQVFLEMDQAAERLVDHHALDDAHRLVVGRALDGRRVDVERRLFIILAQSVHQFVTGRDALRKRRVRQRRHGVAEHFGGGVGPLHQGREQRALHFVQLVEHSESRSCFVEDWRFHAQHLVQLGRRGRVLHVDLLVRENVRRGAKGSQGCFVEARQDQLFLARIGVDVADGKDARHIGFELLRVLHLELAALDVQAPLGDRAQLWRQAVEHQQHVQRHAARHAVLAGHLQFGQLVILGFETGGLAHDQLHFVVVAQRFHLGDRRRRRAEVFAAVQQHDRFGLADEVQRPVQRGVAAAADDQVLAFELGRILDLVVQLRAFEHVDAVDLQRAGLERTDAGGNEDGLGDELGAGRGGDIEAAVVAAGDLDHFLAQVERRFERFDLLEQVVGQFLAGARWHGRDVVDRLVGIQFDALSAHRAQRIDHVGFDFQQAQFEDLEQADRAGANDDGIGFDDADGSVLAYQQVQLVFDVLELVRFRQRGDRLGDRRPVARQVGIELDVLLLVARDVFLGINRIDRALGHAHGAVDALVRVDGKEVRSRAETIYRANIDAVRITAADARFGDNVSHNSPINVGAQWFRQRRERFAEFAAQPGAAAYRAWFSDQRVCIADREQGGRQDAPRVYRLSTASQGKPARGAGRAALFQVFDQVDVLLLGVVGAGAFQAIPRVELGAADHVGKAGTLAGGVACRRLLVQRVDFQQGHIVRTFRQRDAYLAFLAGLTADFRVAPAENFGVFDAAILIASPVAGLRPLRAARLATEKVPKPVMPTVSPFFRRSVTMAIRVFTAVLAAAADISDDELFRRDTDGLRRWRTGRRYASRHRRRHAPRRPPGAPRGPPARRARRRVRRPGAHPRAGPGQGGAAGGHPRPARRRAAGCAQGAQAALDLARVERDRAGGRDRFAGRALCARVLAAHLAGRAAARAHHRHQPQRHAGRARQARYRAERTNGRRRAIGRRHAGGLELSVERGGILPHLHPGGPEPGPGGHGVPRQRGVARAGAGAKHAPGAADGFAAGRAAHGRHRNADRRAGSDRPAHRGRHDGCQGGAGGVAQELAALGEGRKNCLLSSRHPRVREDDDSTFCGRNLER</sequence>
<name>A0A699GDK0_TANCI</name>
<feature type="region of interest" description="Disordered" evidence="1">
    <location>
        <begin position="1691"/>
        <end position="1767"/>
    </location>
</feature>
<proteinExistence type="predicted"/>
<comment type="caution">
    <text evidence="2">The sequence shown here is derived from an EMBL/GenBank/DDBJ whole genome shotgun (WGS) entry which is preliminary data.</text>
</comment>